<comment type="caution">
    <text evidence="4">The sequence shown here is derived from an EMBL/GenBank/DDBJ whole genome shotgun (WGS) entry which is preliminary data.</text>
</comment>
<dbReference type="InterPro" id="IPR036291">
    <property type="entry name" value="NAD(P)-bd_dom_sf"/>
</dbReference>
<name>A0A1H0QLC4_9HYPH</name>
<dbReference type="Pfam" id="PF00107">
    <property type="entry name" value="ADH_zinc_N"/>
    <property type="match status" value="1"/>
</dbReference>
<dbReference type="InterPro" id="IPR011032">
    <property type="entry name" value="GroES-like_sf"/>
</dbReference>
<evidence type="ECO:0000256" key="1">
    <source>
        <dbReference type="ARBA" id="ARBA00022857"/>
    </source>
</evidence>
<gene>
    <name evidence="4" type="ORF">SAMN04488061_2418</name>
</gene>
<keyword evidence="2" id="KW-0560">Oxidoreductase</keyword>
<protein>
    <submittedName>
        <fullName evidence="4">NADPH2:quinone reductase</fullName>
    </submittedName>
</protein>
<dbReference type="EMBL" id="FNJC01000003">
    <property type="protein sequence ID" value="SDP18191.1"/>
    <property type="molecule type" value="Genomic_DNA"/>
</dbReference>
<dbReference type="InterPro" id="IPR013149">
    <property type="entry name" value="ADH-like_C"/>
</dbReference>
<keyword evidence="1" id="KW-0521">NADP</keyword>
<dbReference type="NCBIfam" id="NF008024">
    <property type="entry name" value="PRK10754.1"/>
    <property type="match status" value="1"/>
</dbReference>
<dbReference type="InterPro" id="IPR020843">
    <property type="entry name" value="ER"/>
</dbReference>
<dbReference type="PANTHER" id="PTHR48106">
    <property type="entry name" value="QUINONE OXIDOREDUCTASE PIG3-RELATED"/>
    <property type="match status" value="1"/>
</dbReference>
<organism evidence="4 5">
    <name type="scientific">Filomicrobium insigne</name>
    <dbReference type="NCBI Taxonomy" id="418854"/>
    <lineage>
        <taxon>Bacteria</taxon>
        <taxon>Pseudomonadati</taxon>
        <taxon>Pseudomonadota</taxon>
        <taxon>Alphaproteobacteria</taxon>
        <taxon>Hyphomicrobiales</taxon>
        <taxon>Hyphomicrobiaceae</taxon>
        <taxon>Filomicrobium</taxon>
    </lineage>
</organism>
<evidence type="ECO:0000256" key="2">
    <source>
        <dbReference type="ARBA" id="ARBA00023002"/>
    </source>
</evidence>
<dbReference type="SUPFAM" id="SSF51735">
    <property type="entry name" value="NAD(P)-binding Rossmann-fold domains"/>
    <property type="match status" value="1"/>
</dbReference>
<reference evidence="4 5" key="1">
    <citation type="submission" date="2016-10" db="EMBL/GenBank/DDBJ databases">
        <authorList>
            <person name="Varghese N."/>
            <person name="Submissions S."/>
        </authorList>
    </citation>
    <scope>NUCLEOTIDE SEQUENCE [LARGE SCALE GENOMIC DNA]</scope>
    <source>
        <strain evidence="4 5">CGMCC 1.6497</strain>
    </source>
</reference>
<feature type="domain" description="Enoyl reductase (ER)" evidence="3">
    <location>
        <begin position="11"/>
        <end position="322"/>
    </location>
</feature>
<dbReference type="InterPro" id="IPR013154">
    <property type="entry name" value="ADH-like_N"/>
</dbReference>
<sequence>MVHAIRIHAYGGPEELKWEAVEIGEPGDGQIRIRHTAVGLNYIDTYHRTGLYPVGDLPATIGMEGAGEVIAIGPNVPGLKVGDRVAYANPMGSYAEERLIPADRVVKVPDSIDDQTAAAMMLQGMTARYLLRMTFPVDANTTLLFHAAAGGVGLIACQWAKYLGATIIGTVGSQDKAELAKAHGCTHVINYRIENFVDRVKEITEGRGCDVVYDGVGKDTFPASLDCLRPRGMWVSFGNASGPVTGFDIGLLGQKGSLFATRPSLFAYTSTREDLEACANDLFDVVTAGHVKINVNQTYPLSAAADAHRDLEARKTTGSTVLVP</sequence>
<dbReference type="SMART" id="SM00829">
    <property type="entry name" value="PKS_ER"/>
    <property type="match status" value="1"/>
</dbReference>
<dbReference type="CDD" id="cd05286">
    <property type="entry name" value="QOR2"/>
    <property type="match status" value="1"/>
</dbReference>
<keyword evidence="5" id="KW-1185">Reference proteome</keyword>
<dbReference type="Proteomes" id="UP000198795">
    <property type="component" value="Unassembled WGS sequence"/>
</dbReference>
<dbReference type="Gene3D" id="3.40.50.720">
    <property type="entry name" value="NAD(P)-binding Rossmann-like Domain"/>
    <property type="match status" value="1"/>
</dbReference>
<evidence type="ECO:0000259" key="3">
    <source>
        <dbReference type="SMART" id="SM00829"/>
    </source>
</evidence>
<dbReference type="Pfam" id="PF08240">
    <property type="entry name" value="ADH_N"/>
    <property type="match status" value="1"/>
</dbReference>
<evidence type="ECO:0000313" key="4">
    <source>
        <dbReference type="EMBL" id="SDP18191.1"/>
    </source>
</evidence>
<dbReference type="PANTHER" id="PTHR48106:SF13">
    <property type="entry name" value="QUINONE OXIDOREDUCTASE-RELATED"/>
    <property type="match status" value="1"/>
</dbReference>
<evidence type="ECO:0000313" key="5">
    <source>
        <dbReference type="Proteomes" id="UP000198795"/>
    </source>
</evidence>
<dbReference type="SUPFAM" id="SSF50129">
    <property type="entry name" value="GroES-like"/>
    <property type="match status" value="1"/>
</dbReference>
<dbReference type="RefSeq" id="WP_090228971.1">
    <property type="nucleotide sequence ID" value="NZ_FNJC01000003.1"/>
</dbReference>
<dbReference type="InterPro" id="IPR047618">
    <property type="entry name" value="QOR-like"/>
</dbReference>
<dbReference type="Gene3D" id="3.90.180.10">
    <property type="entry name" value="Medium-chain alcohol dehydrogenases, catalytic domain"/>
    <property type="match status" value="1"/>
</dbReference>
<accession>A0A1H0QLC4</accession>
<proteinExistence type="predicted"/>